<evidence type="ECO:0000256" key="2">
    <source>
        <dbReference type="ARBA" id="ARBA00022490"/>
    </source>
</evidence>
<dbReference type="PROSITE" id="PS00627">
    <property type="entry name" value="GHMP_KINASES_ATP"/>
    <property type="match status" value="1"/>
</dbReference>
<keyword evidence="4" id="KW-0479">Metal-binding</keyword>
<evidence type="ECO:0000256" key="10">
    <source>
        <dbReference type="ARBA" id="ARBA00023277"/>
    </source>
</evidence>
<evidence type="ECO:0000259" key="13">
    <source>
        <dbReference type="Pfam" id="PF08544"/>
    </source>
</evidence>
<dbReference type="InterPro" id="IPR036554">
    <property type="entry name" value="GHMP_kinase_C_sf"/>
</dbReference>
<evidence type="ECO:0000256" key="4">
    <source>
        <dbReference type="ARBA" id="ARBA00022723"/>
    </source>
</evidence>
<evidence type="ECO:0000256" key="7">
    <source>
        <dbReference type="ARBA" id="ARBA00022840"/>
    </source>
</evidence>
<dbReference type="EMBL" id="FZOW01000007">
    <property type="protein sequence ID" value="SNS97536.1"/>
    <property type="molecule type" value="Genomic_DNA"/>
</dbReference>
<dbReference type="InterPro" id="IPR020568">
    <property type="entry name" value="Ribosomal_Su5_D2-typ_SF"/>
</dbReference>
<dbReference type="FunFam" id="3.30.70.890:FF:000001">
    <property type="entry name" value="Galactokinase"/>
    <property type="match status" value="1"/>
</dbReference>
<dbReference type="Gene3D" id="3.30.70.890">
    <property type="entry name" value="GHMP kinase, C-terminal domain"/>
    <property type="match status" value="1"/>
</dbReference>
<evidence type="ECO:0000256" key="9">
    <source>
        <dbReference type="ARBA" id="ARBA00023144"/>
    </source>
</evidence>
<dbReference type="PRINTS" id="PR00473">
    <property type="entry name" value="GALCTOKINASE"/>
</dbReference>
<sequence length="360" mass="37816">MIVAQAPGRINLIGEHTDYNLGFAMPIALEQRTTVRFEPDESDRITLESDHETGTSSFRIDVKPGDVDGWAAYPAGVVWASKQAGLRVVGGTMSISSDVPIGAGLSSSAALECAVLLAINAATDQDMGTLDAARIAQRAENDFVGAPTGLMDQLASLNGEADRALLIDFETSEVTPVDFDLASSGLALLVVNSNAAHQHSTGEYASRRESCTRAAAILGVDSLREVQGLDVLDRISDDTDRRRVRHILTENERVLDCGVALTAGGFRRVGDLMTLSHASMRDDFEITTPHIDLIADSAVRHGALGARMTGGGFGGCVIALVRTAALASVTRAIEEDIANAGYPVPTIFTARAGAGAAVLS</sequence>
<keyword evidence="16" id="KW-1185">Reference proteome</keyword>
<dbReference type="InterPro" id="IPR006204">
    <property type="entry name" value="GHMP_kinase_N_dom"/>
</dbReference>
<dbReference type="InterPro" id="IPR006206">
    <property type="entry name" value="Mevalonate/galactokinase"/>
</dbReference>
<dbReference type="InterPro" id="IPR000705">
    <property type="entry name" value="Galactokinase"/>
</dbReference>
<keyword evidence="10" id="KW-0119">Carbohydrate metabolism</keyword>
<dbReference type="InterPro" id="IPR019539">
    <property type="entry name" value="GalKase_N"/>
</dbReference>
<dbReference type="PIRSF" id="PIRSF000530">
    <property type="entry name" value="Galactokinase"/>
    <property type="match status" value="1"/>
</dbReference>
<dbReference type="GO" id="GO:0005829">
    <property type="term" value="C:cytosol"/>
    <property type="evidence" value="ECO:0007669"/>
    <property type="project" value="TreeGrafter"/>
</dbReference>
<evidence type="ECO:0000259" key="12">
    <source>
        <dbReference type="Pfam" id="PF00288"/>
    </source>
</evidence>
<evidence type="ECO:0000256" key="8">
    <source>
        <dbReference type="ARBA" id="ARBA00022842"/>
    </source>
</evidence>
<dbReference type="OrthoDB" id="250531at2"/>
<dbReference type="GO" id="GO:0006012">
    <property type="term" value="P:galactose metabolic process"/>
    <property type="evidence" value="ECO:0007669"/>
    <property type="project" value="UniProtKB-UniRule"/>
</dbReference>
<dbReference type="AlphaFoldDB" id="A0A239IUS9"/>
<organism evidence="15 16">
    <name type="scientific">Rhodococcoides kyotonense</name>
    <dbReference type="NCBI Taxonomy" id="398843"/>
    <lineage>
        <taxon>Bacteria</taxon>
        <taxon>Bacillati</taxon>
        <taxon>Actinomycetota</taxon>
        <taxon>Actinomycetes</taxon>
        <taxon>Mycobacteriales</taxon>
        <taxon>Nocardiaceae</taxon>
        <taxon>Rhodococcoides</taxon>
    </lineage>
</organism>
<evidence type="ECO:0000256" key="6">
    <source>
        <dbReference type="ARBA" id="ARBA00022777"/>
    </source>
</evidence>
<name>A0A239IUS9_9NOCA</name>
<feature type="domain" description="GHMP kinase N-terminal" evidence="12">
    <location>
        <begin position="79"/>
        <end position="159"/>
    </location>
</feature>
<comment type="similarity">
    <text evidence="1">Belongs to the GHMP kinase family. GalK subfamily.</text>
</comment>
<evidence type="ECO:0000256" key="5">
    <source>
        <dbReference type="ARBA" id="ARBA00022741"/>
    </source>
</evidence>
<accession>A0A239IUS9</accession>
<dbReference type="STRING" id="398843.A3K89_10270"/>
<dbReference type="Proteomes" id="UP000198327">
    <property type="component" value="Unassembled WGS sequence"/>
</dbReference>
<keyword evidence="6 15" id="KW-0418">Kinase</keyword>
<dbReference type="NCBIfam" id="NF001816">
    <property type="entry name" value="PRK00555.1"/>
    <property type="match status" value="1"/>
</dbReference>
<keyword evidence="9" id="KW-0299">Galactose metabolism</keyword>
<keyword evidence="2" id="KW-0963">Cytoplasm</keyword>
<evidence type="ECO:0000256" key="1">
    <source>
        <dbReference type="ARBA" id="ARBA00006566"/>
    </source>
</evidence>
<dbReference type="EC" id="2.7.1.6" evidence="11"/>
<dbReference type="Pfam" id="PF10509">
    <property type="entry name" value="GalKase_gal_bdg"/>
    <property type="match status" value="1"/>
</dbReference>
<protein>
    <recommendedName>
        <fullName evidence="11">Galactokinase</fullName>
        <ecNumber evidence="11">2.7.1.6</ecNumber>
    </recommendedName>
</protein>
<dbReference type="GO" id="GO:0046872">
    <property type="term" value="F:metal ion binding"/>
    <property type="evidence" value="ECO:0007669"/>
    <property type="project" value="UniProtKB-KW"/>
</dbReference>
<feature type="domain" description="Galactokinase N-terminal" evidence="14">
    <location>
        <begin position="2"/>
        <end position="35"/>
    </location>
</feature>
<evidence type="ECO:0000256" key="11">
    <source>
        <dbReference type="NCBIfam" id="TIGR00131"/>
    </source>
</evidence>
<evidence type="ECO:0000259" key="14">
    <source>
        <dbReference type="Pfam" id="PF10509"/>
    </source>
</evidence>
<dbReference type="Pfam" id="PF08544">
    <property type="entry name" value="GHMP_kinases_C"/>
    <property type="match status" value="1"/>
</dbReference>
<dbReference type="GO" id="GO:0004335">
    <property type="term" value="F:galactokinase activity"/>
    <property type="evidence" value="ECO:0007669"/>
    <property type="project" value="UniProtKB-UniRule"/>
</dbReference>
<reference evidence="16" key="1">
    <citation type="submission" date="2017-06" db="EMBL/GenBank/DDBJ databases">
        <authorList>
            <person name="Varghese N."/>
            <person name="Submissions S."/>
        </authorList>
    </citation>
    <scope>NUCLEOTIDE SEQUENCE [LARGE SCALE GENOMIC DNA]</scope>
    <source>
        <strain evidence="16">JCM 23211</strain>
    </source>
</reference>
<dbReference type="PANTHER" id="PTHR10457:SF7">
    <property type="entry name" value="GALACTOKINASE-RELATED"/>
    <property type="match status" value="1"/>
</dbReference>
<dbReference type="PRINTS" id="PR00959">
    <property type="entry name" value="MEVGALKINASE"/>
</dbReference>
<dbReference type="NCBIfam" id="TIGR00131">
    <property type="entry name" value="gal_kin"/>
    <property type="match status" value="1"/>
</dbReference>
<evidence type="ECO:0000313" key="15">
    <source>
        <dbReference type="EMBL" id="SNS97536.1"/>
    </source>
</evidence>
<keyword evidence="7" id="KW-0067">ATP-binding</keyword>
<dbReference type="FunFam" id="3.30.230.10:FF:000017">
    <property type="entry name" value="Galactokinase"/>
    <property type="match status" value="1"/>
</dbReference>
<dbReference type="RefSeq" id="WP_089247212.1">
    <property type="nucleotide sequence ID" value="NZ_FZOW01000007.1"/>
</dbReference>
<keyword evidence="5" id="KW-0547">Nucleotide-binding</keyword>
<evidence type="ECO:0000313" key="16">
    <source>
        <dbReference type="Proteomes" id="UP000198327"/>
    </source>
</evidence>
<evidence type="ECO:0000256" key="3">
    <source>
        <dbReference type="ARBA" id="ARBA00022679"/>
    </source>
</evidence>
<dbReference type="SUPFAM" id="SSF55060">
    <property type="entry name" value="GHMP Kinase, C-terminal domain"/>
    <property type="match status" value="1"/>
</dbReference>
<dbReference type="GO" id="GO:0005524">
    <property type="term" value="F:ATP binding"/>
    <property type="evidence" value="ECO:0007669"/>
    <property type="project" value="UniProtKB-UniRule"/>
</dbReference>
<keyword evidence="3" id="KW-0808">Transferase</keyword>
<dbReference type="InterPro" id="IPR013750">
    <property type="entry name" value="GHMP_kinase_C_dom"/>
</dbReference>
<dbReference type="InterPro" id="IPR006203">
    <property type="entry name" value="GHMP_knse_ATP-bd_CS"/>
</dbReference>
<gene>
    <name evidence="15" type="ORF">SAMN05421642_107245</name>
</gene>
<dbReference type="Pfam" id="PF00288">
    <property type="entry name" value="GHMP_kinases_N"/>
    <property type="match status" value="1"/>
</dbReference>
<dbReference type="PANTHER" id="PTHR10457">
    <property type="entry name" value="MEVALONATE KINASE/GALACTOKINASE"/>
    <property type="match status" value="1"/>
</dbReference>
<dbReference type="SUPFAM" id="SSF54211">
    <property type="entry name" value="Ribosomal protein S5 domain 2-like"/>
    <property type="match status" value="1"/>
</dbReference>
<proteinExistence type="inferred from homology"/>
<dbReference type="Gene3D" id="3.30.230.10">
    <property type="match status" value="1"/>
</dbReference>
<feature type="domain" description="GHMP kinase C-terminal" evidence="13">
    <location>
        <begin position="260"/>
        <end position="335"/>
    </location>
</feature>
<dbReference type="InterPro" id="IPR019741">
    <property type="entry name" value="Galactokinase_CS"/>
</dbReference>
<dbReference type="PROSITE" id="PS00106">
    <property type="entry name" value="GALACTOKINASE"/>
    <property type="match status" value="1"/>
</dbReference>
<dbReference type="InterPro" id="IPR014721">
    <property type="entry name" value="Ribsml_uS5_D2-typ_fold_subgr"/>
</dbReference>
<keyword evidence="8" id="KW-0460">Magnesium</keyword>